<evidence type="ECO:0000259" key="1">
    <source>
        <dbReference type="Pfam" id="PF04773"/>
    </source>
</evidence>
<proteinExistence type="predicted"/>
<dbReference type="PANTHER" id="PTHR30273">
    <property type="entry name" value="PERIPLASMIC SIGNAL SENSOR AND SIGMA FACTOR ACTIVATOR FECR-RELATED"/>
    <property type="match status" value="1"/>
</dbReference>
<evidence type="ECO:0000313" key="4">
    <source>
        <dbReference type="Proteomes" id="UP000664405"/>
    </source>
</evidence>
<dbReference type="PIRSF" id="PIRSF018266">
    <property type="entry name" value="FecR"/>
    <property type="match status" value="1"/>
</dbReference>
<dbReference type="Pfam" id="PF16220">
    <property type="entry name" value="DUF4880"/>
    <property type="match status" value="1"/>
</dbReference>
<protein>
    <submittedName>
        <fullName evidence="3">FecR domain-containing protein</fullName>
    </submittedName>
</protein>
<gene>
    <name evidence="3" type="ORF">JF547_19920</name>
</gene>
<dbReference type="Gene3D" id="2.60.120.1440">
    <property type="match status" value="1"/>
</dbReference>
<accession>A0A8I1SL61</accession>
<feature type="domain" description="FecR protein" evidence="1">
    <location>
        <begin position="113"/>
        <end position="207"/>
    </location>
</feature>
<comment type="caution">
    <text evidence="3">The sequence shown here is derived from an EMBL/GenBank/DDBJ whole genome shotgun (WGS) entry which is preliminary data.</text>
</comment>
<dbReference type="InterPro" id="IPR032623">
    <property type="entry name" value="FecR_N"/>
</dbReference>
<reference evidence="3" key="1">
    <citation type="submission" date="2020-12" db="EMBL/GenBank/DDBJ databases">
        <title>Oil enriched cultivation method for isolating marine PHA-producing bacteria.</title>
        <authorList>
            <person name="Zheng W."/>
            <person name="Yu S."/>
            <person name="Huang Y."/>
        </authorList>
    </citation>
    <scope>NUCLEOTIDE SEQUENCE</scope>
    <source>
        <strain evidence="3">SY-2-3</strain>
    </source>
</reference>
<organism evidence="3 4">
    <name type="scientific">Thalassospira povalilytica</name>
    <dbReference type="NCBI Taxonomy" id="732237"/>
    <lineage>
        <taxon>Bacteria</taxon>
        <taxon>Pseudomonadati</taxon>
        <taxon>Pseudomonadota</taxon>
        <taxon>Alphaproteobacteria</taxon>
        <taxon>Rhodospirillales</taxon>
        <taxon>Thalassospiraceae</taxon>
        <taxon>Thalassospira</taxon>
    </lineage>
</organism>
<dbReference type="Pfam" id="PF04773">
    <property type="entry name" value="FecR"/>
    <property type="match status" value="1"/>
</dbReference>
<evidence type="ECO:0000259" key="2">
    <source>
        <dbReference type="Pfam" id="PF16220"/>
    </source>
</evidence>
<sequence>MTLGAQSGLQQLPESMIREAARWAARMQSADATIDDQKRFEGWLERDSRHPVAYAEFDQLWSDLRDVPLGDDTLRQIARKRTIRRVSIVIVGLLGLGLTGAQKLGAIDRIQADYYTPTGKTAQITLSDGSVVALNSDTAIRVSYRDDAREIELLRGEAFFEVTPDPGRPFIVKDDGLSARALGTRYGVHTDPDSHQPDVQVEEGTVEVRNGNDIATLQAGEAAKVTAQGTLAIHKVDTGRETAWRDGKLVFSNQPLRQVLETLDQYQVGSIVLISQRAGEQKVSGIFDLNDPEKALRSLEARLPIKITRATGLLTIVDEN</sequence>
<dbReference type="InterPro" id="IPR012373">
    <property type="entry name" value="Ferrdict_sens_TM"/>
</dbReference>
<dbReference type="Proteomes" id="UP000664405">
    <property type="component" value="Unassembled WGS sequence"/>
</dbReference>
<feature type="domain" description="FecR N-terminal" evidence="2">
    <location>
        <begin position="18"/>
        <end position="59"/>
    </location>
</feature>
<evidence type="ECO:0000313" key="3">
    <source>
        <dbReference type="EMBL" id="MBN8198744.1"/>
    </source>
</evidence>
<dbReference type="InterPro" id="IPR006860">
    <property type="entry name" value="FecR"/>
</dbReference>
<dbReference type="GO" id="GO:0016989">
    <property type="term" value="F:sigma factor antagonist activity"/>
    <property type="evidence" value="ECO:0007669"/>
    <property type="project" value="TreeGrafter"/>
</dbReference>
<dbReference type="AlphaFoldDB" id="A0A8I1SL61"/>
<dbReference type="Gene3D" id="3.55.50.30">
    <property type="match status" value="1"/>
</dbReference>
<dbReference type="EMBL" id="JAEKJW010000004">
    <property type="protein sequence ID" value="MBN8198744.1"/>
    <property type="molecule type" value="Genomic_DNA"/>
</dbReference>
<name>A0A8I1SL61_9PROT</name>
<dbReference type="PANTHER" id="PTHR30273:SF2">
    <property type="entry name" value="PROTEIN FECR"/>
    <property type="match status" value="1"/>
</dbReference>
<dbReference type="RefSeq" id="WP_206928443.1">
    <property type="nucleotide sequence ID" value="NZ_JAEKJW010000004.1"/>
</dbReference>